<proteinExistence type="predicted"/>
<evidence type="ECO:0000256" key="1">
    <source>
        <dbReference type="SAM" id="MobiDB-lite"/>
    </source>
</evidence>
<dbReference type="RefSeq" id="WP_065987057.1">
    <property type="nucleotide sequence ID" value="NZ_MDEN01000053.1"/>
</dbReference>
<name>A0A1C2ED04_9PSED</name>
<comment type="caution">
    <text evidence="2">The sequence shown here is derived from an EMBL/GenBank/DDBJ whole genome shotgun (WGS) entry which is preliminary data.</text>
</comment>
<dbReference type="OrthoDB" id="8564076at2"/>
<evidence type="ECO:0000313" key="2">
    <source>
        <dbReference type="EMBL" id="OCX24905.1"/>
    </source>
</evidence>
<dbReference type="Proteomes" id="UP000095143">
    <property type="component" value="Unassembled WGS sequence"/>
</dbReference>
<dbReference type="AlphaFoldDB" id="A0A1C2ED04"/>
<reference evidence="2 3" key="1">
    <citation type="submission" date="2016-08" db="EMBL/GenBank/DDBJ databases">
        <title>Whole genome sequence of Pseudomonas graminis strain UASWS1507, a potential biological control agent for agriculture.</title>
        <authorList>
            <person name="Crovadore J."/>
            <person name="Calmin G."/>
            <person name="Chablais R."/>
            <person name="Cochard B."/>
            <person name="Lefort F."/>
        </authorList>
    </citation>
    <scope>NUCLEOTIDE SEQUENCE [LARGE SCALE GENOMIC DNA]</scope>
    <source>
        <strain evidence="2 3">UASWS1507</strain>
    </source>
</reference>
<organism evidence="2 3">
    <name type="scientific">Pseudomonas graminis</name>
    <dbReference type="NCBI Taxonomy" id="158627"/>
    <lineage>
        <taxon>Bacteria</taxon>
        <taxon>Pseudomonadati</taxon>
        <taxon>Pseudomonadota</taxon>
        <taxon>Gammaproteobacteria</taxon>
        <taxon>Pseudomonadales</taxon>
        <taxon>Pseudomonadaceae</taxon>
        <taxon>Pseudomonas</taxon>
    </lineage>
</organism>
<accession>A0A1C2ED04</accession>
<evidence type="ECO:0000313" key="3">
    <source>
        <dbReference type="Proteomes" id="UP000095143"/>
    </source>
</evidence>
<gene>
    <name evidence="2" type="ORF">BBI10_04215</name>
</gene>
<feature type="region of interest" description="Disordered" evidence="1">
    <location>
        <begin position="137"/>
        <end position="157"/>
    </location>
</feature>
<dbReference type="EMBL" id="MDEN01000053">
    <property type="protein sequence ID" value="OCX24905.1"/>
    <property type="molecule type" value="Genomic_DNA"/>
</dbReference>
<sequence>MDTMKPESRPLTGDAPLPFDATLLFKALQYQLLVAVEYCYDLAPEESLWLEMMGDVTVPGRVQTEVKLHTQKLTDGHVNFWNTVKNWLHENFDRTSFKSLILLTTQEFGALTLLKDWNTANAAARLVIMESIVAPSQQGTDTKAENESVAESSADGVSKSKSLQQYVMASERRPALMEVLERMHITTGADSFEKRLQAYETRHLKPIRPSKCQQFIYELLGFMGSPDLLIGGWRITHQAFTDKLSELTHRYMRHPKTFPAVDINVLKNSIDIEEIRPMPFAQKIVEIGGESTLRRAALHRVVAHTTISDLYADGVLFKSMVDLYLGNHLTQHQYGRELAMLSCKGVTCATALSTHSMKFFLERNSLPVEPFCGLENTMPEFRNGVYHMLAGEQPEDKDEEFHWRLW</sequence>
<protein>
    <submittedName>
        <fullName evidence="2">Uncharacterized protein</fullName>
    </submittedName>
</protein>